<feature type="compositionally biased region" description="Low complexity" evidence="1">
    <location>
        <begin position="129"/>
        <end position="140"/>
    </location>
</feature>
<feature type="compositionally biased region" description="Polar residues" evidence="1">
    <location>
        <begin position="1"/>
        <end position="24"/>
    </location>
</feature>
<organism evidence="2 4">
    <name type="scientific">Marasmiellus scandens</name>
    <dbReference type="NCBI Taxonomy" id="2682957"/>
    <lineage>
        <taxon>Eukaryota</taxon>
        <taxon>Fungi</taxon>
        <taxon>Dikarya</taxon>
        <taxon>Basidiomycota</taxon>
        <taxon>Agaricomycotina</taxon>
        <taxon>Agaricomycetes</taxon>
        <taxon>Agaricomycetidae</taxon>
        <taxon>Agaricales</taxon>
        <taxon>Marasmiineae</taxon>
        <taxon>Omphalotaceae</taxon>
        <taxon>Marasmiellus</taxon>
    </lineage>
</organism>
<reference evidence="2 4" key="1">
    <citation type="submission" date="2024-01" db="EMBL/GenBank/DDBJ databases">
        <title>A draft genome for the cacao thread blight pathogen Marasmiellus scandens.</title>
        <authorList>
            <person name="Baruah I.K."/>
            <person name="Leung J."/>
            <person name="Bukari Y."/>
            <person name="Amoako-Attah I."/>
            <person name="Meinhardt L.W."/>
            <person name="Bailey B.A."/>
            <person name="Cohen S.P."/>
        </authorList>
    </citation>
    <scope>NUCLEOTIDE SEQUENCE [LARGE SCALE GENOMIC DNA]</scope>
    <source>
        <strain evidence="2 4">GH-19</strain>
    </source>
</reference>
<accession>A0ABR1J3Q0</accession>
<protein>
    <submittedName>
        <fullName evidence="2">Uncharacterized protein</fullName>
    </submittedName>
</protein>
<proteinExistence type="predicted"/>
<gene>
    <name evidence="3" type="ORF">VKT23_013753</name>
    <name evidence="2" type="ORF">VKT23_014322</name>
</gene>
<evidence type="ECO:0000313" key="3">
    <source>
        <dbReference type="EMBL" id="KAK7448492.1"/>
    </source>
</evidence>
<sequence length="200" mass="20780">MSSKHGASYNSDSGSTTSRGHGNQPSSTRSPSSSCDRKTNHVSNAMGNMHIISSQSYLSPNTQHVAGGPSSCQSYPSSGGGNFSASSQNFDHSGDSGSATKLQPQPLYPGYSNTLASQQQPQASKFAAQQNMPPSNQSSQHFAAYPSYPTYEADSVKEFWEPPPSTPAAAQTTFGSSAEMGRNSTSHSGGLSSGDGSQNL</sequence>
<feature type="compositionally biased region" description="Low complexity" evidence="1">
    <location>
        <begin position="25"/>
        <end position="34"/>
    </location>
</feature>
<keyword evidence="4" id="KW-1185">Reference proteome</keyword>
<dbReference type="EMBL" id="JBANRG010000042">
    <property type="protein sequence ID" value="KAK7447110.1"/>
    <property type="molecule type" value="Genomic_DNA"/>
</dbReference>
<evidence type="ECO:0000313" key="2">
    <source>
        <dbReference type="EMBL" id="KAK7447110.1"/>
    </source>
</evidence>
<comment type="caution">
    <text evidence="2">The sequence shown here is derived from an EMBL/GenBank/DDBJ whole genome shotgun (WGS) entry which is preliminary data.</text>
</comment>
<evidence type="ECO:0000313" key="4">
    <source>
        <dbReference type="Proteomes" id="UP001498398"/>
    </source>
</evidence>
<evidence type="ECO:0000256" key="1">
    <source>
        <dbReference type="SAM" id="MobiDB-lite"/>
    </source>
</evidence>
<feature type="compositionally biased region" description="Polar residues" evidence="1">
    <location>
        <begin position="41"/>
        <end position="103"/>
    </location>
</feature>
<name>A0ABR1J3Q0_9AGAR</name>
<feature type="region of interest" description="Disordered" evidence="1">
    <location>
        <begin position="1"/>
        <end position="200"/>
    </location>
</feature>
<feature type="compositionally biased region" description="Polar residues" evidence="1">
    <location>
        <begin position="111"/>
        <end position="123"/>
    </location>
</feature>
<dbReference type="Proteomes" id="UP001498398">
    <property type="component" value="Unassembled WGS sequence"/>
</dbReference>
<feature type="compositionally biased region" description="Low complexity" evidence="1">
    <location>
        <begin position="184"/>
        <end position="200"/>
    </location>
</feature>
<dbReference type="EMBL" id="JBANRG010000038">
    <property type="protein sequence ID" value="KAK7448492.1"/>
    <property type="molecule type" value="Genomic_DNA"/>
</dbReference>